<dbReference type="CDD" id="cd00202">
    <property type="entry name" value="ZnF_GATA"/>
    <property type="match status" value="1"/>
</dbReference>
<comment type="similarity">
    <text evidence="1">Belongs to the type IV zinc-finger family. Class A subfamily.</text>
</comment>
<evidence type="ECO:0000313" key="8">
    <source>
        <dbReference type="EnsemblPlants" id="EMT25721"/>
    </source>
</evidence>
<feature type="domain" description="GATA-type" evidence="7">
    <location>
        <begin position="235"/>
        <end position="264"/>
    </location>
</feature>
<dbReference type="InterPro" id="IPR051140">
    <property type="entry name" value="GATA_TF"/>
</dbReference>
<keyword evidence="4" id="KW-0862">Zinc</keyword>
<dbReference type="EnsemblPlants" id="EMT25721">
    <property type="protein sequence ID" value="EMT25721"/>
    <property type="gene ID" value="F775_26898"/>
</dbReference>
<dbReference type="GO" id="GO:0043565">
    <property type="term" value="F:sequence-specific DNA binding"/>
    <property type="evidence" value="ECO:0007669"/>
    <property type="project" value="InterPro"/>
</dbReference>
<feature type="domain" description="GATA-type" evidence="7">
    <location>
        <begin position="339"/>
        <end position="375"/>
    </location>
</feature>
<feature type="compositionally biased region" description="Low complexity" evidence="6">
    <location>
        <begin position="141"/>
        <end position="153"/>
    </location>
</feature>
<dbReference type="AlphaFoldDB" id="M8CQ44"/>
<feature type="region of interest" description="Disordered" evidence="6">
    <location>
        <begin position="133"/>
        <end position="159"/>
    </location>
</feature>
<evidence type="ECO:0000256" key="4">
    <source>
        <dbReference type="ARBA" id="ARBA00022833"/>
    </source>
</evidence>
<dbReference type="InterPro" id="IPR013088">
    <property type="entry name" value="Znf_NHR/GATA"/>
</dbReference>
<dbReference type="GO" id="GO:0008270">
    <property type="term" value="F:zinc ion binding"/>
    <property type="evidence" value="ECO:0007669"/>
    <property type="project" value="UniProtKB-KW"/>
</dbReference>
<dbReference type="GO" id="GO:0030154">
    <property type="term" value="P:cell differentiation"/>
    <property type="evidence" value="ECO:0007669"/>
    <property type="project" value="TreeGrafter"/>
</dbReference>
<dbReference type="GO" id="GO:0005634">
    <property type="term" value="C:nucleus"/>
    <property type="evidence" value="ECO:0007669"/>
    <property type="project" value="TreeGrafter"/>
</dbReference>
<dbReference type="Pfam" id="PF00320">
    <property type="entry name" value="GATA"/>
    <property type="match status" value="1"/>
</dbReference>
<proteinExistence type="inferred from homology"/>
<evidence type="ECO:0000256" key="2">
    <source>
        <dbReference type="ARBA" id="ARBA00022723"/>
    </source>
</evidence>
<accession>M8CQ44</accession>
<dbReference type="PANTHER" id="PTHR45658:SF148">
    <property type="entry name" value="GATA ZINC FINGER FAMILY PROTEIN, EXPRESSED"/>
    <property type="match status" value="1"/>
</dbReference>
<dbReference type="PROSITE" id="PS50114">
    <property type="entry name" value="GATA_ZN_FINGER_2"/>
    <property type="match status" value="2"/>
</dbReference>
<feature type="region of interest" description="Disordered" evidence="6">
    <location>
        <begin position="280"/>
        <end position="311"/>
    </location>
</feature>
<dbReference type="Gene3D" id="3.30.50.10">
    <property type="entry name" value="Erythroid Transcription Factor GATA-1, subunit A"/>
    <property type="match status" value="2"/>
</dbReference>
<dbReference type="SUPFAM" id="SSF57716">
    <property type="entry name" value="Glucocorticoid receptor-like (DNA-binding domain)"/>
    <property type="match status" value="1"/>
</dbReference>
<evidence type="ECO:0000256" key="3">
    <source>
        <dbReference type="ARBA" id="ARBA00022771"/>
    </source>
</evidence>
<dbReference type="FunFam" id="3.30.50.10:FF:000018">
    <property type="entry name" value="GATA transcription factor"/>
    <property type="match status" value="1"/>
</dbReference>
<name>M8CQ44_AEGTA</name>
<dbReference type="SMART" id="SM00401">
    <property type="entry name" value="ZnF_GATA"/>
    <property type="match status" value="2"/>
</dbReference>
<dbReference type="InterPro" id="IPR000679">
    <property type="entry name" value="Znf_GATA"/>
</dbReference>
<keyword evidence="3" id="KW-0863">Zinc-finger</keyword>
<protein>
    <submittedName>
        <fullName evidence="8">GATA transcription factor 4</fullName>
    </submittedName>
</protein>
<dbReference type="PROSITE" id="PS00344">
    <property type="entry name" value="GATA_ZN_FINGER_1"/>
    <property type="match status" value="1"/>
</dbReference>
<keyword evidence="2" id="KW-0479">Metal-binding</keyword>
<organism evidence="8">
    <name type="scientific">Aegilops tauschii</name>
    <name type="common">Tausch's goatgrass</name>
    <name type="synonym">Aegilops squarrosa</name>
    <dbReference type="NCBI Taxonomy" id="37682"/>
    <lineage>
        <taxon>Eukaryota</taxon>
        <taxon>Viridiplantae</taxon>
        <taxon>Streptophyta</taxon>
        <taxon>Embryophyta</taxon>
        <taxon>Tracheophyta</taxon>
        <taxon>Spermatophyta</taxon>
        <taxon>Magnoliopsida</taxon>
        <taxon>Liliopsida</taxon>
        <taxon>Poales</taxon>
        <taxon>Poaceae</taxon>
        <taxon>BOP clade</taxon>
        <taxon>Pooideae</taxon>
        <taxon>Triticodae</taxon>
        <taxon>Triticeae</taxon>
        <taxon>Triticinae</taxon>
        <taxon>Aegilops</taxon>
    </lineage>
</organism>
<evidence type="ECO:0000256" key="6">
    <source>
        <dbReference type="SAM" id="MobiDB-lite"/>
    </source>
</evidence>
<evidence type="ECO:0000256" key="5">
    <source>
        <dbReference type="ARBA" id="ARBA00023159"/>
    </source>
</evidence>
<evidence type="ECO:0000256" key="1">
    <source>
        <dbReference type="ARBA" id="ARBA00005694"/>
    </source>
</evidence>
<evidence type="ECO:0000259" key="7">
    <source>
        <dbReference type="PROSITE" id="PS50114"/>
    </source>
</evidence>
<dbReference type="PANTHER" id="PTHR45658">
    <property type="entry name" value="GATA TRANSCRIPTION FACTOR"/>
    <property type="match status" value="1"/>
</dbReference>
<dbReference type="GO" id="GO:0006355">
    <property type="term" value="P:regulation of DNA-templated transcription"/>
    <property type="evidence" value="ECO:0007669"/>
    <property type="project" value="InterPro"/>
</dbReference>
<keyword evidence="5" id="KW-0010">Activator</keyword>
<reference evidence="8" key="1">
    <citation type="submission" date="2015-06" db="UniProtKB">
        <authorList>
            <consortium name="EnsemblPlants"/>
        </authorList>
    </citation>
    <scope>IDENTIFICATION</scope>
</reference>
<sequence length="423" mass="47598">MDRNVQGAEGSWAAAGPGVEGRRQQVGTDTRYGAVEVQRGLGGGVGGIGEGVGGIATTPASDYADRKQGRRDAVRKKALRMGFLWGLRVSGRLRGGCPDVCRPSPDLLLESEDSSTEWLSIYLEDCLTNPSSYPVSEEQASVNPNLPHPSSSNPRRKKRSLASVIRDSDEEYFLIVEPPLLLDQKHWLAESELILPKKDKDQELVQKLEQEHEEEYKPYTVQFKQEQAVMRCSVCLSNSNQTPQQWQGGPSGALLCNTCSLRLKAGNGFIKLERCGQQVDEEQDHGRGQDKRKIKKTTYYGDDEEPPQEKRRIKKTSFVDEQGKRRTKKTYVNEEVPLEEPVKRCTHCLSHTTPQWRSGPLGPKTLCNACGVRYKSGRLLPEYRPANSPTFVSFMHSNSHKKVMQMRKSVENEHEHEYSHSDM</sequence>
<feature type="region of interest" description="Disordered" evidence="6">
    <location>
        <begin position="1"/>
        <end position="26"/>
    </location>
</feature>